<dbReference type="EMBL" id="BQNB010015363">
    <property type="protein sequence ID" value="GJT39154.1"/>
    <property type="molecule type" value="Genomic_DNA"/>
</dbReference>
<reference evidence="2" key="2">
    <citation type="submission" date="2022-01" db="EMBL/GenBank/DDBJ databases">
        <authorList>
            <person name="Yamashiro T."/>
            <person name="Shiraishi A."/>
            <person name="Satake H."/>
            <person name="Nakayama K."/>
        </authorList>
    </citation>
    <scope>NUCLEOTIDE SEQUENCE</scope>
</reference>
<protein>
    <submittedName>
        <fullName evidence="2">Uncharacterized protein</fullName>
    </submittedName>
</protein>
<proteinExistence type="predicted"/>
<organism evidence="2 3">
    <name type="scientific">Tanacetum coccineum</name>
    <dbReference type="NCBI Taxonomy" id="301880"/>
    <lineage>
        <taxon>Eukaryota</taxon>
        <taxon>Viridiplantae</taxon>
        <taxon>Streptophyta</taxon>
        <taxon>Embryophyta</taxon>
        <taxon>Tracheophyta</taxon>
        <taxon>Spermatophyta</taxon>
        <taxon>Magnoliopsida</taxon>
        <taxon>eudicotyledons</taxon>
        <taxon>Gunneridae</taxon>
        <taxon>Pentapetalae</taxon>
        <taxon>asterids</taxon>
        <taxon>campanulids</taxon>
        <taxon>Asterales</taxon>
        <taxon>Asteraceae</taxon>
        <taxon>Asteroideae</taxon>
        <taxon>Anthemideae</taxon>
        <taxon>Anthemidinae</taxon>
        <taxon>Tanacetum</taxon>
    </lineage>
</organism>
<evidence type="ECO:0000313" key="3">
    <source>
        <dbReference type="Proteomes" id="UP001151760"/>
    </source>
</evidence>
<keyword evidence="3" id="KW-1185">Reference proteome</keyword>
<reference evidence="2" key="1">
    <citation type="journal article" date="2022" name="Int. J. Mol. Sci.">
        <title>Draft Genome of Tanacetum Coccineum: Genomic Comparison of Closely Related Tanacetum-Family Plants.</title>
        <authorList>
            <person name="Yamashiro T."/>
            <person name="Shiraishi A."/>
            <person name="Nakayama K."/>
            <person name="Satake H."/>
        </authorList>
    </citation>
    <scope>NUCLEOTIDE SEQUENCE</scope>
</reference>
<accession>A0ABQ5DJK5</accession>
<gene>
    <name evidence="2" type="ORF">Tco_0939019</name>
</gene>
<comment type="caution">
    <text evidence="2">The sequence shown here is derived from an EMBL/GenBank/DDBJ whole genome shotgun (WGS) entry which is preliminary data.</text>
</comment>
<feature type="compositionally biased region" description="Polar residues" evidence="1">
    <location>
        <begin position="108"/>
        <end position="118"/>
    </location>
</feature>
<name>A0ABQ5DJK5_9ASTR</name>
<evidence type="ECO:0000313" key="2">
    <source>
        <dbReference type="EMBL" id="GJT39154.1"/>
    </source>
</evidence>
<feature type="region of interest" description="Disordered" evidence="1">
    <location>
        <begin position="72"/>
        <end position="133"/>
    </location>
</feature>
<sequence length="133" mass="14078">MQKVNNQASDLKPHKLLFKEVVGKLVKRVKLLEDKLKCRKREFVLTDSDKEEDAEQDVDPLIKLAKAAATAAAASAVPTGGSHEAEIPPSSSVPTDDFAGDVPAAATTGPSADPSNKGKSPLMEEDTPVKEAT</sequence>
<dbReference type="Proteomes" id="UP001151760">
    <property type="component" value="Unassembled WGS sequence"/>
</dbReference>
<evidence type="ECO:0000256" key="1">
    <source>
        <dbReference type="SAM" id="MobiDB-lite"/>
    </source>
</evidence>